<dbReference type="EMBL" id="CAJVPI010006756">
    <property type="protein sequence ID" value="CAG8680076.1"/>
    <property type="molecule type" value="Genomic_DNA"/>
</dbReference>
<protein>
    <submittedName>
        <fullName evidence="2">3656_t:CDS:1</fullName>
    </submittedName>
</protein>
<feature type="region of interest" description="Disordered" evidence="1">
    <location>
        <begin position="13"/>
        <end position="33"/>
    </location>
</feature>
<evidence type="ECO:0000313" key="3">
    <source>
        <dbReference type="Proteomes" id="UP000789739"/>
    </source>
</evidence>
<name>A0A9N9HH12_9GLOM</name>
<comment type="caution">
    <text evidence="2">The sequence shown here is derived from an EMBL/GenBank/DDBJ whole genome shotgun (WGS) entry which is preliminary data.</text>
</comment>
<feature type="non-terminal residue" evidence="2">
    <location>
        <position position="53"/>
    </location>
</feature>
<dbReference type="Proteomes" id="UP000789739">
    <property type="component" value="Unassembled WGS sequence"/>
</dbReference>
<dbReference type="AlphaFoldDB" id="A0A9N9HH12"/>
<gene>
    <name evidence="2" type="ORF">PBRASI_LOCUS11756</name>
</gene>
<accession>A0A9N9HH12</accession>
<evidence type="ECO:0000256" key="1">
    <source>
        <dbReference type="SAM" id="MobiDB-lite"/>
    </source>
</evidence>
<proteinExistence type="predicted"/>
<organism evidence="2 3">
    <name type="scientific">Paraglomus brasilianum</name>
    <dbReference type="NCBI Taxonomy" id="144538"/>
    <lineage>
        <taxon>Eukaryota</taxon>
        <taxon>Fungi</taxon>
        <taxon>Fungi incertae sedis</taxon>
        <taxon>Mucoromycota</taxon>
        <taxon>Glomeromycotina</taxon>
        <taxon>Glomeromycetes</taxon>
        <taxon>Paraglomerales</taxon>
        <taxon>Paraglomeraceae</taxon>
        <taxon>Paraglomus</taxon>
    </lineage>
</organism>
<feature type="compositionally biased region" description="Low complexity" evidence="1">
    <location>
        <begin position="20"/>
        <end position="31"/>
    </location>
</feature>
<keyword evidence="3" id="KW-1185">Reference proteome</keyword>
<reference evidence="2" key="1">
    <citation type="submission" date="2021-06" db="EMBL/GenBank/DDBJ databases">
        <authorList>
            <person name="Kallberg Y."/>
            <person name="Tangrot J."/>
            <person name="Rosling A."/>
        </authorList>
    </citation>
    <scope>NUCLEOTIDE SEQUENCE</scope>
    <source>
        <strain evidence="2">BR232B</strain>
    </source>
</reference>
<evidence type="ECO:0000313" key="2">
    <source>
        <dbReference type="EMBL" id="CAG8680076.1"/>
    </source>
</evidence>
<sequence length="53" mass="5623">FAHALFVLLKPEPANSWDAPSSPENSDPNDPWKLTASLTTALDNGTIVDGTSL</sequence>
<feature type="non-terminal residue" evidence="2">
    <location>
        <position position="1"/>
    </location>
</feature>